<accession>A0A146FFD2</accession>
<reference evidence="1 2" key="1">
    <citation type="journal article" date="2016" name="DNA Res.">
        <title>Genome sequence of Aspergillus luchuensis NBRC 4314.</title>
        <authorList>
            <person name="Yamada O."/>
            <person name="Machida M."/>
            <person name="Hosoyama A."/>
            <person name="Goto M."/>
            <person name="Takahashi T."/>
            <person name="Futagami T."/>
            <person name="Yamagata Y."/>
            <person name="Takeuchi M."/>
            <person name="Kobayashi T."/>
            <person name="Koike H."/>
            <person name="Abe K."/>
            <person name="Asai K."/>
            <person name="Arita M."/>
            <person name="Fujita N."/>
            <person name="Fukuda K."/>
            <person name="Higa K."/>
            <person name="Horikawa H."/>
            <person name="Ishikawa T."/>
            <person name="Jinno K."/>
            <person name="Kato Y."/>
            <person name="Kirimura K."/>
            <person name="Mizutani O."/>
            <person name="Nakasone K."/>
            <person name="Sano M."/>
            <person name="Shiraishi Y."/>
            <person name="Tsukahara M."/>
            <person name="Gomi K."/>
        </authorList>
    </citation>
    <scope>NUCLEOTIDE SEQUENCE [LARGE SCALE GENOMIC DNA]</scope>
    <source>
        <strain evidence="1 2">RIB 2604</strain>
    </source>
</reference>
<evidence type="ECO:0000313" key="2">
    <source>
        <dbReference type="Proteomes" id="UP000075230"/>
    </source>
</evidence>
<dbReference type="Proteomes" id="UP000075230">
    <property type="component" value="Unassembled WGS sequence"/>
</dbReference>
<dbReference type="VEuPathDB" id="FungiDB:ASPFODRAFT_206992"/>
<evidence type="ECO:0000313" key="1">
    <source>
        <dbReference type="EMBL" id="GAT24299.1"/>
    </source>
</evidence>
<sequence length="46" mass="5200">MAWASIGLWASPQVENAMGMAPTKEEQEELDRKLAVRISRVEKDVK</sequence>
<comment type="caution">
    <text evidence="1">The sequence shown here is derived from an EMBL/GenBank/DDBJ whole genome shotgun (WGS) entry which is preliminary data.</text>
</comment>
<proteinExistence type="predicted"/>
<protein>
    <submittedName>
        <fullName evidence="1">Uncharacterized protein</fullName>
    </submittedName>
</protein>
<name>A0A146FFD2_ASPKA</name>
<dbReference type="EMBL" id="BCWF01000018">
    <property type="protein sequence ID" value="GAT24299.1"/>
    <property type="molecule type" value="Genomic_DNA"/>
</dbReference>
<dbReference type="AlphaFoldDB" id="A0A146FFD2"/>
<reference evidence="2" key="2">
    <citation type="submission" date="2016-02" db="EMBL/GenBank/DDBJ databases">
        <title>Genome sequencing of Aspergillus luchuensis NBRC 4314.</title>
        <authorList>
            <person name="Yamada O."/>
        </authorList>
    </citation>
    <scope>NUCLEOTIDE SEQUENCE [LARGE SCALE GENOMIC DNA]</scope>
    <source>
        <strain evidence="2">RIB 2604</strain>
    </source>
</reference>
<gene>
    <name evidence="1" type="ORF">RIB2604_01801240</name>
</gene>
<organism evidence="1 2">
    <name type="scientific">Aspergillus kawachii</name>
    <name type="common">White koji mold</name>
    <name type="synonym">Aspergillus awamori var. kawachi</name>
    <dbReference type="NCBI Taxonomy" id="1069201"/>
    <lineage>
        <taxon>Eukaryota</taxon>
        <taxon>Fungi</taxon>
        <taxon>Dikarya</taxon>
        <taxon>Ascomycota</taxon>
        <taxon>Pezizomycotina</taxon>
        <taxon>Eurotiomycetes</taxon>
        <taxon>Eurotiomycetidae</taxon>
        <taxon>Eurotiales</taxon>
        <taxon>Aspergillaceae</taxon>
        <taxon>Aspergillus</taxon>
        <taxon>Aspergillus subgen. Circumdati</taxon>
    </lineage>
</organism>